<accession>A0AA36IND9</accession>
<evidence type="ECO:0000256" key="1">
    <source>
        <dbReference type="SAM" id="MobiDB-lite"/>
    </source>
</evidence>
<dbReference type="Proteomes" id="UP001178507">
    <property type="component" value="Unassembled WGS sequence"/>
</dbReference>
<evidence type="ECO:0000313" key="3">
    <source>
        <dbReference type="Proteomes" id="UP001178507"/>
    </source>
</evidence>
<evidence type="ECO:0000313" key="2">
    <source>
        <dbReference type="EMBL" id="CAJ1390760.1"/>
    </source>
</evidence>
<reference evidence="2" key="1">
    <citation type="submission" date="2023-08" db="EMBL/GenBank/DDBJ databases">
        <authorList>
            <person name="Chen Y."/>
            <person name="Shah S."/>
            <person name="Dougan E. K."/>
            <person name="Thang M."/>
            <person name="Chan C."/>
        </authorList>
    </citation>
    <scope>NUCLEOTIDE SEQUENCE</scope>
</reference>
<dbReference type="AlphaFoldDB" id="A0AA36IND9"/>
<dbReference type="EMBL" id="CAUJNA010002135">
    <property type="protein sequence ID" value="CAJ1390760.1"/>
    <property type="molecule type" value="Genomic_DNA"/>
</dbReference>
<feature type="region of interest" description="Disordered" evidence="1">
    <location>
        <begin position="77"/>
        <end position="108"/>
    </location>
</feature>
<comment type="caution">
    <text evidence="2">The sequence shown here is derived from an EMBL/GenBank/DDBJ whole genome shotgun (WGS) entry which is preliminary data.</text>
</comment>
<gene>
    <name evidence="2" type="ORF">EVOR1521_LOCUS16084</name>
</gene>
<proteinExistence type="predicted"/>
<feature type="compositionally biased region" description="Low complexity" evidence="1">
    <location>
        <begin position="79"/>
        <end position="91"/>
    </location>
</feature>
<feature type="region of interest" description="Disordered" evidence="1">
    <location>
        <begin position="122"/>
        <end position="159"/>
    </location>
</feature>
<organism evidence="2 3">
    <name type="scientific">Effrenium voratum</name>
    <dbReference type="NCBI Taxonomy" id="2562239"/>
    <lineage>
        <taxon>Eukaryota</taxon>
        <taxon>Sar</taxon>
        <taxon>Alveolata</taxon>
        <taxon>Dinophyceae</taxon>
        <taxon>Suessiales</taxon>
        <taxon>Symbiodiniaceae</taxon>
        <taxon>Effrenium</taxon>
    </lineage>
</organism>
<sequence length="203" mass="21396">MNELRSHALGGPYVEELAVVFWTSAKDSAGVSFFRLVNRALRADAAGDMLNCTVRFARTLKAHLVHRGDEARASAIQWPTAPASPAPAAFPRQLAPSKPGPMVCSAGKPGLLQGTATARLQRSAGHGGGFSEPRAGPSSVPSRRGRTAAPRSFSSSTRLSGGEREWLFPAYSGFEVTSAFNPEAAATVSAPLEIHIKASKDNK</sequence>
<protein>
    <submittedName>
        <fullName evidence="2">Uncharacterized protein</fullName>
    </submittedName>
</protein>
<name>A0AA36IND9_9DINO</name>
<keyword evidence="3" id="KW-1185">Reference proteome</keyword>